<dbReference type="SMART" id="SM00284">
    <property type="entry name" value="OLF"/>
    <property type="match status" value="1"/>
</dbReference>
<evidence type="ECO:0000313" key="5">
    <source>
        <dbReference type="Proteomes" id="UP000695022"/>
    </source>
</evidence>
<dbReference type="InterPro" id="IPR003112">
    <property type="entry name" value="Olfac-like_dom"/>
</dbReference>
<organism evidence="5 6">
    <name type="scientific">Priapulus caudatus</name>
    <name type="common">Priapulid worm</name>
    <dbReference type="NCBI Taxonomy" id="37621"/>
    <lineage>
        <taxon>Eukaryota</taxon>
        <taxon>Metazoa</taxon>
        <taxon>Ecdysozoa</taxon>
        <taxon>Scalidophora</taxon>
        <taxon>Priapulida</taxon>
        <taxon>Priapulimorpha</taxon>
        <taxon>Priapulimorphida</taxon>
        <taxon>Priapulidae</taxon>
        <taxon>Priapulus</taxon>
    </lineage>
</organism>
<evidence type="ECO:0000313" key="6">
    <source>
        <dbReference type="RefSeq" id="XP_014668757.1"/>
    </source>
</evidence>
<proteinExistence type="predicted"/>
<dbReference type="InterPro" id="IPR050605">
    <property type="entry name" value="Olfactomedin-like_domain"/>
</dbReference>
<dbReference type="PROSITE" id="PS51132">
    <property type="entry name" value="OLF"/>
    <property type="match status" value="1"/>
</dbReference>
<sequence length="406" mass="46177">MHGVNGQFVERFNRLSEKYEAMQTTRGFVIRGRDLRKINEEIDQLSKIATTLVQNDTETNLVHILDAKVRNISEIMENLELTFSSGDSSKEKILGAKLRNLSAIIESMELAESSRDSVKEQLANLEERFLRQNGTPTSPVNCGKEALVSVSEPWTNRWMGTEGRFTYGAWFKDPLPTQGNEDKFYYASFASGVLYEFANYSDFVSHSNPVAHSIPNIYSINNASGLCVYNGSFYFVTKHDMTLFRYNLHKQRTVVQRPLGYRLSKYPYSNFQHTNVDLEADEKGLWAIYGIDGRIIISKVDPVLLSFTRTWNTVESATANTPRKRSVGNAFFICGIMYAIRSHETPDGSIFYAYDTNTSREVFASIPIHVKYGLLGQLSYNARERVLYGYDNGHMITYPLHFAPVA</sequence>
<accession>A0ABM1E986</accession>
<dbReference type="Pfam" id="PF02191">
    <property type="entry name" value="OLF"/>
    <property type="match status" value="1"/>
</dbReference>
<keyword evidence="2" id="KW-0964">Secreted</keyword>
<evidence type="ECO:0000256" key="1">
    <source>
        <dbReference type="ARBA" id="ARBA00004613"/>
    </source>
</evidence>
<protein>
    <submittedName>
        <fullName evidence="6">Noelin-like</fullName>
    </submittedName>
</protein>
<evidence type="ECO:0000256" key="3">
    <source>
        <dbReference type="PROSITE-ProRule" id="PRU00446"/>
    </source>
</evidence>
<reference evidence="6" key="1">
    <citation type="submission" date="2025-08" db="UniProtKB">
        <authorList>
            <consortium name="RefSeq"/>
        </authorList>
    </citation>
    <scope>IDENTIFICATION</scope>
</reference>
<gene>
    <name evidence="6" type="primary">LOC106810019</name>
</gene>
<keyword evidence="5" id="KW-1185">Reference proteome</keyword>
<comment type="caution">
    <text evidence="3">Lacks conserved residue(s) required for the propagation of feature annotation.</text>
</comment>
<evidence type="ECO:0000259" key="4">
    <source>
        <dbReference type="PROSITE" id="PS51132"/>
    </source>
</evidence>
<dbReference type="PANTHER" id="PTHR23192:SF87">
    <property type="entry name" value="AMASSIN-3"/>
    <property type="match status" value="1"/>
</dbReference>
<evidence type="ECO:0000256" key="2">
    <source>
        <dbReference type="ARBA" id="ARBA00022525"/>
    </source>
</evidence>
<dbReference type="Proteomes" id="UP000695022">
    <property type="component" value="Unplaced"/>
</dbReference>
<dbReference type="GeneID" id="106810019"/>
<comment type="subcellular location">
    <subcellularLocation>
        <location evidence="1">Secreted</location>
    </subcellularLocation>
</comment>
<dbReference type="PANTHER" id="PTHR23192">
    <property type="entry name" value="OLFACTOMEDIN-RELATED"/>
    <property type="match status" value="1"/>
</dbReference>
<name>A0ABM1E986_PRICU</name>
<feature type="domain" description="Olfactomedin-like" evidence="4">
    <location>
        <begin position="141"/>
        <end position="404"/>
    </location>
</feature>
<dbReference type="RefSeq" id="XP_014668757.1">
    <property type="nucleotide sequence ID" value="XM_014813271.1"/>
</dbReference>